<evidence type="ECO:0000313" key="3">
    <source>
        <dbReference type="Proteomes" id="UP000228952"/>
    </source>
</evidence>
<keyword evidence="1" id="KW-0812">Transmembrane</keyword>
<dbReference type="AlphaFoldDB" id="A0A2M7W399"/>
<accession>A0A2M7W399</accession>
<dbReference type="EMBL" id="PFQB01000002">
    <property type="protein sequence ID" value="PJA15969.1"/>
    <property type="molecule type" value="Genomic_DNA"/>
</dbReference>
<reference evidence="3" key="1">
    <citation type="submission" date="2017-09" db="EMBL/GenBank/DDBJ databases">
        <title>Depth-based differentiation of microbial function through sediment-hosted aquifers and enrichment of novel symbionts in the deep terrestrial subsurface.</title>
        <authorList>
            <person name="Probst A.J."/>
            <person name="Ladd B."/>
            <person name="Jarett J.K."/>
            <person name="Geller-Mcgrath D.E."/>
            <person name="Sieber C.M.K."/>
            <person name="Emerson J.B."/>
            <person name="Anantharaman K."/>
            <person name="Thomas B.C."/>
            <person name="Malmstrom R."/>
            <person name="Stieglmeier M."/>
            <person name="Klingl A."/>
            <person name="Woyke T."/>
            <person name="Ryan C.M."/>
            <person name="Banfield J.F."/>
        </authorList>
    </citation>
    <scope>NUCLEOTIDE SEQUENCE [LARGE SCALE GENOMIC DNA]</scope>
</reference>
<evidence type="ECO:0000313" key="2">
    <source>
        <dbReference type="EMBL" id="PJA15969.1"/>
    </source>
</evidence>
<gene>
    <name evidence="2" type="ORF">COX64_00050</name>
</gene>
<keyword evidence="1" id="KW-0472">Membrane</keyword>
<protein>
    <submittedName>
        <fullName evidence="2">Uncharacterized protein</fullName>
    </submittedName>
</protein>
<sequence>MELQTFLQRKLSIVAIIGVSSFLGLLWLVGDGVVRYASLYNQTQVLGEKAAESFQCLPSTTFDKFFADSEKSITLYAPDKTVSFPLSALKKCFTATGCDQAGFSCSVGKVQLVVSCANEYFKKFPLGVEQYRVITGAGASAQVRIQDWEVNYDNLVEQLNTVIAKGISYCQVEGLQEAPRQNLGTIQLVVADETPGMMAGSFTERFIEIDASKSKLYYWNKGQYQTFSLTHGVRLPKEGIYLRDNVTLRQIIGSVDVSYIEKNTQSTDYVVVHK</sequence>
<feature type="transmembrane region" description="Helical" evidence="1">
    <location>
        <begin position="12"/>
        <end position="30"/>
    </location>
</feature>
<proteinExistence type="predicted"/>
<keyword evidence="1" id="KW-1133">Transmembrane helix</keyword>
<dbReference type="Proteomes" id="UP000228952">
    <property type="component" value="Unassembled WGS sequence"/>
</dbReference>
<organism evidence="2 3">
    <name type="scientific">Candidatus Dojkabacteria bacterium CG_4_10_14_0_2_um_filter_Dojkabacteria_WS6_41_15</name>
    <dbReference type="NCBI Taxonomy" id="2014249"/>
    <lineage>
        <taxon>Bacteria</taxon>
        <taxon>Candidatus Dojkabacteria</taxon>
    </lineage>
</organism>
<comment type="caution">
    <text evidence="2">The sequence shown here is derived from an EMBL/GenBank/DDBJ whole genome shotgun (WGS) entry which is preliminary data.</text>
</comment>
<name>A0A2M7W399_9BACT</name>
<evidence type="ECO:0000256" key="1">
    <source>
        <dbReference type="SAM" id="Phobius"/>
    </source>
</evidence>